<sequence length="1233" mass="133023">MHKARRIKITDLNPNLICVLCGGYYVDATTIIECLHSFCKACIVRYLETNKYCPICDVQVHKTRPLQNIRSDQTLQDIVYKLVPGLFQNEMRCRREFYAKHPEAVPANGSDAGDVSEYSHIYTPDEAISLSLEYFRSDKSEMVSSTKRYFRCPAAVTMAHLQKLIRAKYGLSSDYRIDIMHSDKPLNEEFTLMDVAYIYRWRRVRFIIIIIIIIKVQLLDLRKCLNVLKGPLDLSYRIYENRYISCKRLKVEHNSNINASAVNEVQAVKSSSETMEVDVEPRLEKLDISQVKGVEQEENNNRGVESWKEVQIQISENGIMSITGISEPSIIENNNNTVTNCMSLSEDRLKLSSISYNEEKSMCSELSAQNRLPFNEVKYCKSVREDMQKIPVTVSVTSTTVTNTVTHVSSIPTSTAVTPSTASKSFVCPKKQETTKTSNLEHKSTAAETVTSNVSVDLNVPKQDVPTVSHQTSQSISSPSGTSVQQKNEVPSIMKKPSDITKNVKAGSSSDAQSGAGTPVYKHQLVSQSQAAKVTQPPLSGISKDSNKKDAIMNTTKREAPKIGVVAPTQSTATTKKTVNSGSSSSPIGYKTLKTPPKSWNQSITRLSFLSSAKNHTFMTNTTSSCDPTSKGTESSMSQANRSVNSGNNASPAKPNRFFKMRNMPRYLGNPASGVKPMYQVASISKQELGTQNTSQTSTSKPIYQIAPGSSQQNALPQHTSASKPIYHIVTSTSTLTTNSKPLMASYQHGKMDSSLSHGNLLPSSTNQQLSNCGVAVGPEMKQSIPVSNPHYIKHADTGTSAPTTTHTVSSVKCMPSTCTSYVSGSNISSNAKSRSAKQESVVSQMLGKSSHQLTSTNKQDNVASPKHGGVTLMKIDPKTLSPIVVGATSSPGLSNLPLSPSTQSSPSPSQPTLASQSLKTHPQPFPLPAHTNSTRSTASPNNPLNSPFLPNLLYPNFPFPGMGVGGNRMGTGPPPLVRAGGGMGLGAFHPLPPSINMLFNPHHRTHVHNSAATTSTQPNIIPPPAVQRIPATNSQHKSNSNNNNNPSIAGTNKPSSSTGNPSGHAPCQLQKATAPTSHPNQSKSHSINHTLSTKQSLSTQSVTDTGNNQKKAVGDNTGADSAGRTLNGEKSSVDNAHKVSNNGSTSAKSSSGDNDKKEQGDKMAEQGIASVNSSSSKNKSVIDNSESEHKSCSGKGEVGDVAQNQTKSKQESRETGSNGSGNIQTKKQVEKT</sequence>
<feature type="compositionally biased region" description="Polar residues" evidence="10">
    <location>
        <begin position="825"/>
        <end position="863"/>
    </location>
</feature>
<evidence type="ECO:0000256" key="2">
    <source>
        <dbReference type="ARBA" id="ARBA00022491"/>
    </source>
</evidence>
<keyword evidence="6" id="KW-0805">Transcription regulation</keyword>
<feature type="region of interest" description="Disordered" evidence="10">
    <location>
        <begin position="619"/>
        <end position="657"/>
    </location>
</feature>
<feature type="compositionally biased region" description="Low complexity" evidence="10">
    <location>
        <begin position="1034"/>
        <end position="1048"/>
    </location>
</feature>
<name>A0AAD8EPK5_DIPPU</name>
<dbReference type="GO" id="GO:0035102">
    <property type="term" value="C:PRC1 complex"/>
    <property type="evidence" value="ECO:0007669"/>
    <property type="project" value="TreeGrafter"/>
</dbReference>
<feature type="compositionally biased region" description="Polar residues" evidence="10">
    <location>
        <begin position="931"/>
        <end position="940"/>
    </location>
</feature>
<dbReference type="InterPro" id="IPR001841">
    <property type="entry name" value="Znf_RING"/>
</dbReference>
<evidence type="ECO:0000256" key="5">
    <source>
        <dbReference type="ARBA" id="ARBA00022833"/>
    </source>
</evidence>
<keyword evidence="2" id="KW-0678">Repressor</keyword>
<dbReference type="CDD" id="cd17082">
    <property type="entry name" value="RAWUL_PCGF2_like"/>
    <property type="match status" value="1"/>
</dbReference>
<dbReference type="Gene3D" id="3.10.20.90">
    <property type="entry name" value="Phosphatidylinositol 3-kinase Catalytic Subunit, Chain A, domain 1"/>
    <property type="match status" value="1"/>
</dbReference>
<evidence type="ECO:0000313" key="14">
    <source>
        <dbReference type="Proteomes" id="UP001233999"/>
    </source>
</evidence>
<dbReference type="PANTHER" id="PTHR10825">
    <property type="entry name" value="RING FINGER DOMAIN-CONTAINING, POLYCOMB GROUP COMPONENT"/>
    <property type="match status" value="1"/>
</dbReference>
<evidence type="ECO:0000259" key="12">
    <source>
        <dbReference type="PROSITE" id="PS50089"/>
    </source>
</evidence>
<dbReference type="PROSITE" id="PS50089">
    <property type="entry name" value="ZF_RING_2"/>
    <property type="match status" value="1"/>
</dbReference>
<keyword evidence="11" id="KW-0812">Transmembrane</keyword>
<feature type="region of interest" description="Disordered" evidence="10">
    <location>
        <begin position="825"/>
        <end position="875"/>
    </location>
</feature>
<dbReference type="AlphaFoldDB" id="A0AAD8EPK5"/>
<evidence type="ECO:0000256" key="3">
    <source>
        <dbReference type="ARBA" id="ARBA00022723"/>
    </source>
</evidence>
<feature type="compositionally biased region" description="Polar residues" evidence="10">
    <location>
        <begin position="619"/>
        <end position="651"/>
    </location>
</feature>
<feature type="compositionally biased region" description="Low complexity" evidence="10">
    <location>
        <begin position="1141"/>
        <end position="1153"/>
    </location>
</feature>
<keyword evidence="4 9" id="KW-0863">Zinc-finger</keyword>
<dbReference type="GO" id="GO:0000122">
    <property type="term" value="P:negative regulation of transcription by RNA polymerase II"/>
    <property type="evidence" value="ECO:0007669"/>
    <property type="project" value="TreeGrafter"/>
</dbReference>
<feature type="compositionally biased region" description="Low complexity" evidence="10">
    <location>
        <begin position="467"/>
        <end position="486"/>
    </location>
</feature>
<dbReference type="GO" id="GO:1990841">
    <property type="term" value="F:promoter-specific chromatin binding"/>
    <property type="evidence" value="ECO:0007669"/>
    <property type="project" value="TreeGrafter"/>
</dbReference>
<accession>A0AAD8EPK5</accession>
<evidence type="ECO:0000256" key="7">
    <source>
        <dbReference type="ARBA" id="ARBA00023163"/>
    </source>
</evidence>
<feature type="region of interest" description="Disordered" evidence="10">
    <location>
        <begin position="892"/>
        <end position="945"/>
    </location>
</feature>
<evidence type="ECO:0000256" key="8">
    <source>
        <dbReference type="ARBA" id="ARBA00023242"/>
    </source>
</evidence>
<dbReference type="PANTHER" id="PTHR10825:SF72">
    <property type="entry name" value="UBIQUITIN-LIKE DOMAIN-CONTAINING PROTEIN"/>
    <property type="match status" value="1"/>
</dbReference>
<feature type="compositionally biased region" description="Low complexity" evidence="10">
    <location>
        <begin position="506"/>
        <end position="517"/>
    </location>
</feature>
<feature type="compositionally biased region" description="Polar residues" evidence="10">
    <location>
        <begin position="1071"/>
        <end position="1090"/>
    </location>
</feature>
<evidence type="ECO:0000256" key="11">
    <source>
        <dbReference type="SAM" id="Phobius"/>
    </source>
</evidence>
<dbReference type="Pfam" id="PF13923">
    <property type="entry name" value="zf-C3HC4_2"/>
    <property type="match status" value="1"/>
</dbReference>
<dbReference type="Pfam" id="PF16207">
    <property type="entry name" value="RAWUL"/>
    <property type="match status" value="1"/>
</dbReference>
<dbReference type="FunFam" id="3.30.40.10:FF:000082">
    <property type="entry name" value="Polycomb group ring finger 2"/>
    <property type="match status" value="1"/>
</dbReference>
<evidence type="ECO:0000256" key="10">
    <source>
        <dbReference type="SAM" id="MobiDB-lite"/>
    </source>
</evidence>
<dbReference type="CDD" id="cd16736">
    <property type="entry name" value="RING-HC_PCGF4"/>
    <property type="match status" value="1"/>
</dbReference>
<reference evidence="13" key="1">
    <citation type="journal article" date="2023" name="IScience">
        <title>Live-bearing cockroach genome reveals convergent evolutionary mechanisms linked to viviparity in insects and beyond.</title>
        <authorList>
            <person name="Fouks B."/>
            <person name="Harrison M.C."/>
            <person name="Mikhailova A.A."/>
            <person name="Marchal E."/>
            <person name="English S."/>
            <person name="Carruthers M."/>
            <person name="Jennings E.C."/>
            <person name="Chiamaka E.L."/>
            <person name="Frigard R.A."/>
            <person name="Pippel M."/>
            <person name="Attardo G.M."/>
            <person name="Benoit J.B."/>
            <person name="Bornberg-Bauer E."/>
            <person name="Tobe S.S."/>
        </authorList>
    </citation>
    <scope>NUCLEOTIDE SEQUENCE</scope>
    <source>
        <strain evidence="13">Stay&amp;Tobe</strain>
    </source>
</reference>
<evidence type="ECO:0000256" key="6">
    <source>
        <dbReference type="ARBA" id="ARBA00023015"/>
    </source>
</evidence>
<comment type="caution">
    <text evidence="13">The sequence shown here is derived from an EMBL/GenBank/DDBJ whole genome shotgun (WGS) entry which is preliminary data.</text>
</comment>
<keyword evidence="8" id="KW-0539">Nucleus</keyword>
<protein>
    <recommendedName>
        <fullName evidence="12">RING-type domain-containing protein</fullName>
    </recommendedName>
</protein>
<feature type="compositionally biased region" description="Polar residues" evidence="10">
    <location>
        <begin position="1049"/>
        <end position="1062"/>
    </location>
</feature>
<dbReference type="Proteomes" id="UP001233999">
    <property type="component" value="Unassembled WGS sequence"/>
</dbReference>
<keyword evidence="14" id="KW-1185">Reference proteome</keyword>
<organism evidence="13 14">
    <name type="scientific">Diploptera punctata</name>
    <name type="common">Pacific beetle cockroach</name>
    <dbReference type="NCBI Taxonomy" id="6984"/>
    <lineage>
        <taxon>Eukaryota</taxon>
        <taxon>Metazoa</taxon>
        <taxon>Ecdysozoa</taxon>
        <taxon>Arthropoda</taxon>
        <taxon>Hexapoda</taxon>
        <taxon>Insecta</taxon>
        <taxon>Pterygota</taxon>
        <taxon>Neoptera</taxon>
        <taxon>Polyneoptera</taxon>
        <taxon>Dictyoptera</taxon>
        <taxon>Blattodea</taxon>
        <taxon>Blaberoidea</taxon>
        <taxon>Blaberidae</taxon>
        <taxon>Diplopterinae</taxon>
        <taxon>Diploptera</taxon>
    </lineage>
</organism>
<evidence type="ECO:0000256" key="9">
    <source>
        <dbReference type="PROSITE-ProRule" id="PRU00175"/>
    </source>
</evidence>
<feature type="compositionally biased region" description="Low complexity" evidence="10">
    <location>
        <begin position="892"/>
        <end position="919"/>
    </location>
</feature>
<dbReference type="SMART" id="SM00184">
    <property type="entry name" value="RING"/>
    <property type="match status" value="1"/>
</dbReference>
<keyword evidence="11" id="KW-1133">Transmembrane helix</keyword>
<dbReference type="InterPro" id="IPR032443">
    <property type="entry name" value="RAWUL"/>
</dbReference>
<keyword evidence="7" id="KW-0804">Transcription</keyword>
<reference evidence="13" key="2">
    <citation type="submission" date="2023-05" db="EMBL/GenBank/DDBJ databases">
        <authorList>
            <person name="Fouks B."/>
        </authorList>
    </citation>
    <scope>NUCLEOTIDE SEQUENCE</scope>
    <source>
        <strain evidence="13">Stay&amp;Tobe</strain>
        <tissue evidence="13">Testes</tissue>
    </source>
</reference>
<evidence type="ECO:0000313" key="13">
    <source>
        <dbReference type="EMBL" id="KAJ9598450.1"/>
    </source>
</evidence>
<feature type="domain" description="RING-type" evidence="12">
    <location>
        <begin position="18"/>
        <end position="57"/>
    </location>
</feature>
<feature type="compositionally biased region" description="Polar residues" evidence="10">
    <location>
        <begin position="1010"/>
        <end position="1020"/>
    </location>
</feature>
<dbReference type="Gene3D" id="3.30.40.10">
    <property type="entry name" value="Zinc/RING finger domain, C3HC4 (zinc finger)"/>
    <property type="match status" value="1"/>
</dbReference>
<feature type="compositionally biased region" description="Low complexity" evidence="10">
    <location>
        <begin position="1091"/>
        <end position="1104"/>
    </location>
</feature>
<dbReference type="GO" id="GO:0008270">
    <property type="term" value="F:zinc ion binding"/>
    <property type="evidence" value="ECO:0007669"/>
    <property type="project" value="UniProtKB-KW"/>
</dbReference>
<feature type="region of interest" description="Disordered" evidence="10">
    <location>
        <begin position="465"/>
        <end position="517"/>
    </location>
</feature>
<feature type="compositionally biased region" description="Low complexity" evidence="10">
    <location>
        <begin position="1171"/>
        <end position="1182"/>
    </location>
</feature>
<dbReference type="InterPro" id="IPR017907">
    <property type="entry name" value="Znf_RING_CS"/>
</dbReference>
<evidence type="ECO:0000256" key="4">
    <source>
        <dbReference type="ARBA" id="ARBA00022771"/>
    </source>
</evidence>
<feature type="compositionally biased region" description="Polar residues" evidence="10">
    <location>
        <begin position="571"/>
        <end position="587"/>
    </location>
</feature>
<dbReference type="EMBL" id="JASPKZ010001217">
    <property type="protein sequence ID" value="KAJ9598450.1"/>
    <property type="molecule type" value="Genomic_DNA"/>
</dbReference>
<keyword evidence="3" id="KW-0479">Metal-binding</keyword>
<keyword evidence="5" id="KW-0862">Zinc</keyword>
<evidence type="ECO:0000256" key="1">
    <source>
        <dbReference type="ARBA" id="ARBA00004123"/>
    </source>
</evidence>
<feature type="region of interest" description="Disordered" evidence="10">
    <location>
        <begin position="571"/>
        <end position="594"/>
    </location>
</feature>
<feature type="transmembrane region" description="Helical" evidence="11">
    <location>
        <begin position="203"/>
        <end position="219"/>
    </location>
</feature>
<feature type="compositionally biased region" description="Basic and acidic residues" evidence="10">
    <location>
        <begin position="1154"/>
        <end position="1165"/>
    </location>
</feature>
<dbReference type="PROSITE" id="PS00518">
    <property type="entry name" value="ZF_RING_1"/>
    <property type="match status" value="1"/>
</dbReference>
<gene>
    <name evidence="13" type="ORF">L9F63_010846</name>
</gene>
<dbReference type="InterPro" id="IPR013083">
    <property type="entry name" value="Znf_RING/FYVE/PHD"/>
</dbReference>
<comment type="subcellular location">
    <subcellularLocation>
        <location evidence="1">Nucleus</location>
    </subcellularLocation>
</comment>
<proteinExistence type="predicted"/>
<feature type="compositionally biased region" description="Polar residues" evidence="10">
    <location>
        <begin position="1216"/>
        <end position="1227"/>
    </location>
</feature>
<feature type="region of interest" description="Disordered" evidence="10">
    <location>
        <begin position="1010"/>
        <end position="1233"/>
    </location>
</feature>
<dbReference type="SUPFAM" id="SSF57850">
    <property type="entry name" value="RING/U-box"/>
    <property type="match status" value="1"/>
</dbReference>
<keyword evidence="11" id="KW-0472">Membrane</keyword>